<evidence type="ECO:0000313" key="2">
    <source>
        <dbReference type="EMBL" id="GIY59350.1"/>
    </source>
</evidence>
<feature type="region of interest" description="Disordered" evidence="1">
    <location>
        <begin position="294"/>
        <end position="338"/>
    </location>
</feature>
<proteinExistence type="predicted"/>
<feature type="compositionally biased region" description="Pro residues" evidence="1">
    <location>
        <begin position="308"/>
        <end position="318"/>
    </location>
</feature>
<name>A0AAV4UNB5_CAEEX</name>
<accession>A0AAV4UNB5</accession>
<protein>
    <submittedName>
        <fullName evidence="2">Uncharacterized protein</fullName>
    </submittedName>
</protein>
<dbReference type="AlphaFoldDB" id="A0AAV4UNB5"/>
<evidence type="ECO:0000313" key="3">
    <source>
        <dbReference type="Proteomes" id="UP001054945"/>
    </source>
</evidence>
<organism evidence="2 3">
    <name type="scientific">Caerostris extrusa</name>
    <name type="common">Bark spider</name>
    <name type="synonym">Caerostris bankana</name>
    <dbReference type="NCBI Taxonomy" id="172846"/>
    <lineage>
        <taxon>Eukaryota</taxon>
        <taxon>Metazoa</taxon>
        <taxon>Ecdysozoa</taxon>
        <taxon>Arthropoda</taxon>
        <taxon>Chelicerata</taxon>
        <taxon>Arachnida</taxon>
        <taxon>Araneae</taxon>
        <taxon>Araneomorphae</taxon>
        <taxon>Entelegynae</taxon>
        <taxon>Araneoidea</taxon>
        <taxon>Araneidae</taxon>
        <taxon>Caerostris</taxon>
    </lineage>
</organism>
<dbReference type="Proteomes" id="UP001054945">
    <property type="component" value="Unassembled WGS sequence"/>
</dbReference>
<feature type="region of interest" description="Disordered" evidence="1">
    <location>
        <begin position="1"/>
        <end position="35"/>
    </location>
</feature>
<dbReference type="EMBL" id="BPLR01013198">
    <property type="protein sequence ID" value="GIY59350.1"/>
    <property type="molecule type" value="Genomic_DNA"/>
</dbReference>
<comment type="caution">
    <text evidence="2">The sequence shown here is derived from an EMBL/GenBank/DDBJ whole genome shotgun (WGS) entry which is preliminary data.</text>
</comment>
<keyword evidence="3" id="KW-1185">Reference proteome</keyword>
<reference evidence="2 3" key="1">
    <citation type="submission" date="2021-06" db="EMBL/GenBank/DDBJ databases">
        <title>Caerostris extrusa draft genome.</title>
        <authorList>
            <person name="Kono N."/>
            <person name="Arakawa K."/>
        </authorList>
    </citation>
    <scope>NUCLEOTIDE SEQUENCE [LARGE SCALE GENOMIC DNA]</scope>
</reference>
<gene>
    <name evidence="2" type="ORF">CEXT_405771</name>
</gene>
<sequence>MLKQSAKSPSAAVLHSEDSVARGAPRGGRLRSPSGLSTLKPIKSFWTAPGGQVRPPLLTPFTVWSVCWSSPGDWYKRKRVSCVEGGSGSTQWVASTHNLEVEAEKGWSSPSASLEGLEAGVAGPHSRDAWGVPGQPQAASPTEVRVAEQRAPSTSRKCFGARTLVGPWVRWCEGVDQRCHCFVSQSGRLNYYRSRQSELSSPLVVISDLFLPRRVKRRTSLYLARTSAVLQSWWADLQTSGRTYLLRHGNSGPKNRSYFGGHGCPPPLAPRVVWTYKQEGLPLLLKADLPPMEFPPTPWAPRPAASPSAPPPGRPPTPSAQDLKVKSRRNKPLVSQYK</sequence>
<evidence type="ECO:0000256" key="1">
    <source>
        <dbReference type="SAM" id="MobiDB-lite"/>
    </source>
</evidence>